<dbReference type="GO" id="GO:0008201">
    <property type="term" value="F:heparin binding"/>
    <property type="evidence" value="ECO:0007669"/>
    <property type="project" value="TreeGrafter"/>
</dbReference>
<evidence type="ECO:0000256" key="7">
    <source>
        <dbReference type="SAM" id="Phobius"/>
    </source>
</evidence>
<dbReference type="SUPFAM" id="SSF57440">
    <property type="entry name" value="Kringle-like"/>
    <property type="match status" value="1"/>
</dbReference>
<reference evidence="10" key="1">
    <citation type="submission" date="2022-06" db="EMBL/GenBank/DDBJ databases">
        <authorList>
            <person name="Berger JAMES D."/>
            <person name="Berger JAMES D."/>
        </authorList>
    </citation>
    <scope>NUCLEOTIDE SEQUENCE [LARGE SCALE GENOMIC DNA]</scope>
</reference>
<keyword evidence="7" id="KW-1133">Transmembrane helix</keyword>
<comment type="similarity">
    <text evidence="2">Belongs to the seminal plasma protein family.</text>
</comment>
<dbReference type="Proteomes" id="UP000050795">
    <property type="component" value="Unassembled WGS sequence"/>
</dbReference>
<dbReference type="InterPro" id="IPR000562">
    <property type="entry name" value="FN_type2_dom"/>
</dbReference>
<evidence type="ECO:0000313" key="10">
    <source>
        <dbReference type="Proteomes" id="UP000050795"/>
    </source>
</evidence>
<keyword evidence="10" id="KW-1185">Reference proteome</keyword>
<evidence type="ECO:0000256" key="1">
    <source>
        <dbReference type="ARBA" id="ARBA00004613"/>
    </source>
</evidence>
<keyword evidence="7" id="KW-0812">Transmembrane</keyword>
<proteinExistence type="inferred from homology"/>
<dbReference type="PROSITE" id="PS51092">
    <property type="entry name" value="FN2_2"/>
    <property type="match status" value="1"/>
</dbReference>
<dbReference type="GO" id="GO:0009986">
    <property type="term" value="C:cell surface"/>
    <property type="evidence" value="ECO:0007669"/>
    <property type="project" value="TreeGrafter"/>
</dbReference>
<evidence type="ECO:0000256" key="6">
    <source>
        <dbReference type="PROSITE-ProRule" id="PRU00479"/>
    </source>
</evidence>
<feature type="transmembrane region" description="Helical" evidence="7">
    <location>
        <begin position="501"/>
        <end position="527"/>
    </location>
</feature>
<feature type="domain" description="Fibronectin type-II" evidence="9">
    <location>
        <begin position="110"/>
        <end position="174"/>
    </location>
</feature>
<evidence type="ECO:0000256" key="3">
    <source>
        <dbReference type="ARBA" id="ARBA00022525"/>
    </source>
</evidence>
<evidence type="ECO:0000313" key="11">
    <source>
        <dbReference type="WBParaSite" id="TREG1_121740.1"/>
    </source>
</evidence>
<evidence type="ECO:0000259" key="9">
    <source>
        <dbReference type="PROSITE" id="PS51092"/>
    </source>
</evidence>
<evidence type="ECO:0000256" key="4">
    <source>
        <dbReference type="ARBA" id="ARBA00022737"/>
    </source>
</evidence>
<dbReference type="GO" id="GO:0048240">
    <property type="term" value="P:sperm capacitation"/>
    <property type="evidence" value="ECO:0007669"/>
    <property type="project" value="TreeGrafter"/>
</dbReference>
<feature type="signal peptide" evidence="8">
    <location>
        <begin position="1"/>
        <end position="23"/>
    </location>
</feature>
<dbReference type="WBParaSite" id="TREG1_121740.1">
    <property type="protein sequence ID" value="TREG1_121740.1"/>
    <property type="gene ID" value="TREG1_121740"/>
</dbReference>
<dbReference type="GO" id="GO:0005576">
    <property type="term" value="C:extracellular region"/>
    <property type="evidence" value="ECO:0007669"/>
    <property type="project" value="UniProtKB-SubCell"/>
</dbReference>
<feature type="chain" id="PRO_5041708708" evidence="8">
    <location>
        <begin position="24"/>
        <end position="861"/>
    </location>
</feature>
<comment type="subcellular location">
    <subcellularLocation>
        <location evidence="1">Secreted</location>
    </subcellularLocation>
</comment>
<dbReference type="PANTHER" id="PTHR22918">
    <property type="entry name" value="SEMINAL PLASMA PROTEIN"/>
    <property type="match status" value="1"/>
</dbReference>
<keyword evidence="8" id="KW-0732">Signal</keyword>
<organism evidence="10 11">
    <name type="scientific">Trichobilharzia regenti</name>
    <name type="common">Nasal bird schistosome</name>
    <dbReference type="NCBI Taxonomy" id="157069"/>
    <lineage>
        <taxon>Eukaryota</taxon>
        <taxon>Metazoa</taxon>
        <taxon>Spiralia</taxon>
        <taxon>Lophotrochozoa</taxon>
        <taxon>Platyhelminthes</taxon>
        <taxon>Trematoda</taxon>
        <taxon>Digenea</taxon>
        <taxon>Strigeidida</taxon>
        <taxon>Schistosomatoidea</taxon>
        <taxon>Schistosomatidae</taxon>
        <taxon>Trichobilharzia</taxon>
    </lineage>
</organism>
<sequence>MEIFLKCNILCIITTMIVDNAYSKGYWEQKASVFQHSNNAKNQCIFPSVHRRKAIYECQHIQVSPPNEEGGNQLTMKIESKWWCPLTDNFDHYPEWQSCPETASTYGGNDPGKQCHFPFVYRKRLYSTCIRAGGSLHYENSNDPVPTDNGESGYWWCSTTPDFDFDGKWTKCRPQLAYQLPCYFSSMLNNVGGLVQHSQHECQPFAGHWICHTELNQIRQCPKTVQNLYNIKTEGGNDPGFPCHFPFQATISLHRDEGQSANIPVRKQNYTRCLPGIGESGSSQRLSIYPTWIGYWCATTDNYDRDKLWTRCNVDLTQPEHLSFIPSNKYVQKFTLSEIWSKLMWLSVLKESEKVKIVLPNQLYGNDFSQSLSQLEYLHASWELLEKRNDQHRLITKEYKTSQEINELNWWTWLAPFWWITYKLNETYSPDSVFRETVIHSKHVSTLNIGNNDKNPLVYGLKLPLWLDDWSESAWDNYALHMKNRWINLIKHLYHKWLQSWLVAFSIGFISAFGIIIFILLVIILLVKKSIRIQMINSVLRSKYQSYDKSDFGEKYKINDTINNNSNNNGTNNDKNIINNVDSQTLCSVNVTNIDGLQKTLHLIPHCHASFNTYNADNIPGCIKQLTLSNTNDTFSTSNSFHQSVKIFKEFESTEHNPDRFLLLSSSPSSSTSLSVCRPIKNSLQSRCCEYSWKMPIYDTTGIADTTATALTSSSNNNFKRNCILDTTNNYYFSSIIKEHIKCILDEIGQSFSNEGKLNDYDVSKCMQNVSRIIDLYLNQHSKYFCNDEKEHIVNALDSHQELVKCCLYTIGDVDHEYTCCCRDYPDHNGRRRLDQPPRSLYCHPHDYSTLSYCDINSSRN</sequence>
<name>A0AA85J0P8_TRIRE</name>
<keyword evidence="7" id="KW-0472">Membrane</keyword>
<comment type="caution">
    <text evidence="6">Lacks conserved residue(s) required for the propagation of feature annotation.</text>
</comment>
<dbReference type="GO" id="GO:0007338">
    <property type="term" value="P:single fertilization"/>
    <property type="evidence" value="ECO:0007669"/>
    <property type="project" value="UniProtKB-KW"/>
</dbReference>
<reference evidence="11" key="2">
    <citation type="submission" date="2023-11" db="UniProtKB">
        <authorList>
            <consortium name="WormBaseParasite"/>
        </authorList>
    </citation>
    <scope>IDENTIFICATION</scope>
</reference>
<dbReference type="Pfam" id="PF00040">
    <property type="entry name" value="fn2"/>
    <property type="match status" value="1"/>
</dbReference>
<dbReference type="AlphaFoldDB" id="A0AA85J0P8"/>
<protein>
    <submittedName>
        <fullName evidence="11">Fibronectin type-II domain-containing protein</fullName>
    </submittedName>
</protein>
<dbReference type="CDD" id="cd00062">
    <property type="entry name" value="FN2"/>
    <property type="match status" value="1"/>
</dbReference>
<evidence type="ECO:0000256" key="2">
    <source>
        <dbReference type="ARBA" id="ARBA00010011"/>
    </source>
</evidence>
<dbReference type="Gene3D" id="2.10.10.10">
    <property type="entry name" value="Fibronectin, type II, collagen-binding"/>
    <property type="match status" value="3"/>
</dbReference>
<keyword evidence="4" id="KW-0677">Repeat</keyword>
<keyword evidence="5" id="KW-1015">Disulfide bond</keyword>
<evidence type="ECO:0000256" key="5">
    <source>
        <dbReference type="ARBA" id="ARBA00023157"/>
    </source>
</evidence>
<accession>A0AA85J0P8</accession>
<dbReference type="InterPro" id="IPR036943">
    <property type="entry name" value="FN_type2_sf"/>
</dbReference>
<dbReference type="PANTHER" id="PTHR22918:SF3">
    <property type="entry name" value="SEMINAL PLASMA PROTEIN HSP-1"/>
    <property type="match status" value="1"/>
</dbReference>
<dbReference type="SMART" id="SM00059">
    <property type="entry name" value="FN2"/>
    <property type="match status" value="2"/>
</dbReference>
<dbReference type="InterPro" id="IPR051666">
    <property type="entry name" value="SP_Capacitation_Regulator"/>
</dbReference>
<keyword evidence="3" id="KW-0964">Secreted</keyword>
<dbReference type="InterPro" id="IPR013806">
    <property type="entry name" value="Kringle-like"/>
</dbReference>
<evidence type="ECO:0000256" key="8">
    <source>
        <dbReference type="SAM" id="SignalP"/>
    </source>
</evidence>